<keyword evidence="2" id="KW-1185">Reference proteome</keyword>
<sequence>MIERSALLAFLLLLSTHCASASAATAVLRLEARLTKATTIPPLAQHANNDPSILPAQICGIVGAYLLSVIVVGTCLLTFGRKMRRDAQIGSGIAPAPIEMVKSPRKVYDPSPISPSLTAKSWMRGKFGKSQKSLNGSIKSGLSSQPGSPGLDPNHMSFDAKVIENDKEERQKEMERLYAAVMEHD</sequence>
<name>A0ACC3DKQ0_9PEZI</name>
<dbReference type="EMBL" id="JAWDJW010003077">
    <property type="protein sequence ID" value="KAK3077224.1"/>
    <property type="molecule type" value="Genomic_DNA"/>
</dbReference>
<reference evidence="1" key="1">
    <citation type="submission" date="2024-09" db="EMBL/GenBank/DDBJ databases">
        <title>Black Yeasts Isolated from many extreme environments.</title>
        <authorList>
            <person name="Coleine C."/>
            <person name="Stajich J.E."/>
            <person name="Selbmann L."/>
        </authorList>
    </citation>
    <scope>NUCLEOTIDE SEQUENCE</scope>
    <source>
        <strain evidence="1">CCFEE 5737</strain>
    </source>
</reference>
<proteinExistence type="predicted"/>
<evidence type="ECO:0000313" key="1">
    <source>
        <dbReference type="EMBL" id="KAK3077224.1"/>
    </source>
</evidence>
<comment type="caution">
    <text evidence="1">The sequence shown here is derived from an EMBL/GenBank/DDBJ whole genome shotgun (WGS) entry which is preliminary data.</text>
</comment>
<evidence type="ECO:0000313" key="2">
    <source>
        <dbReference type="Proteomes" id="UP001186974"/>
    </source>
</evidence>
<feature type="non-terminal residue" evidence="1">
    <location>
        <position position="185"/>
    </location>
</feature>
<dbReference type="Proteomes" id="UP001186974">
    <property type="component" value="Unassembled WGS sequence"/>
</dbReference>
<protein>
    <submittedName>
        <fullName evidence="1">Uncharacterized protein</fullName>
    </submittedName>
</protein>
<accession>A0ACC3DKQ0</accession>
<gene>
    <name evidence="1" type="ORF">LTS18_010876</name>
</gene>
<organism evidence="1 2">
    <name type="scientific">Coniosporium uncinatum</name>
    <dbReference type="NCBI Taxonomy" id="93489"/>
    <lineage>
        <taxon>Eukaryota</taxon>
        <taxon>Fungi</taxon>
        <taxon>Dikarya</taxon>
        <taxon>Ascomycota</taxon>
        <taxon>Pezizomycotina</taxon>
        <taxon>Dothideomycetes</taxon>
        <taxon>Dothideomycetes incertae sedis</taxon>
        <taxon>Coniosporium</taxon>
    </lineage>
</organism>